<dbReference type="RefSeq" id="WP_188706717.1">
    <property type="nucleotide sequence ID" value="NZ_BMIG01000002.1"/>
</dbReference>
<evidence type="ECO:0000313" key="3">
    <source>
        <dbReference type="Proteomes" id="UP000620596"/>
    </source>
</evidence>
<protein>
    <recommendedName>
        <fullName evidence="1">PIN domain-containing protein</fullName>
    </recommendedName>
</protein>
<dbReference type="AlphaFoldDB" id="A0A916WDL4"/>
<proteinExistence type="predicted"/>
<dbReference type="EMBL" id="BMIG01000002">
    <property type="protein sequence ID" value="GGA89167.1"/>
    <property type="molecule type" value="Genomic_DNA"/>
</dbReference>
<reference evidence="2" key="1">
    <citation type="journal article" date="2014" name="Int. J. Syst. Evol. Microbiol.">
        <title>Complete genome sequence of Corynebacterium casei LMG S-19264T (=DSM 44701T), isolated from a smear-ripened cheese.</title>
        <authorList>
            <consortium name="US DOE Joint Genome Institute (JGI-PGF)"/>
            <person name="Walter F."/>
            <person name="Albersmeier A."/>
            <person name="Kalinowski J."/>
            <person name="Ruckert C."/>
        </authorList>
    </citation>
    <scope>NUCLEOTIDE SEQUENCE</scope>
    <source>
        <strain evidence="2">CGMCC 1.15322</strain>
    </source>
</reference>
<dbReference type="InterPro" id="IPR002716">
    <property type="entry name" value="PIN_dom"/>
</dbReference>
<dbReference type="SUPFAM" id="SSF88723">
    <property type="entry name" value="PIN domain-like"/>
    <property type="match status" value="1"/>
</dbReference>
<dbReference type="Pfam" id="PF01850">
    <property type="entry name" value="PIN"/>
    <property type="match status" value="1"/>
</dbReference>
<accession>A0A916WDL4</accession>
<organism evidence="2 3">
    <name type="scientific">Polaromonas eurypsychrophila</name>
    <dbReference type="NCBI Taxonomy" id="1614635"/>
    <lineage>
        <taxon>Bacteria</taxon>
        <taxon>Pseudomonadati</taxon>
        <taxon>Pseudomonadota</taxon>
        <taxon>Betaproteobacteria</taxon>
        <taxon>Burkholderiales</taxon>
        <taxon>Comamonadaceae</taxon>
        <taxon>Polaromonas</taxon>
    </lineage>
</organism>
<dbReference type="InterPro" id="IPR029060">
    <property type="entry name" value="PIN-like_dom_sf"/>
</dbReference>
<dbReference type="CDD" id="cd09874">
    <property type="entry name" value="PIN_MT3492-like"/>
    <property type="match status" value="1"/>
</dbReference>
<gene>
    <name evidence="2" type="ORF">GCM10011496_07450</name>
</gene>
<keyword evidence="3" id="KW-1185">Reference proteome</keyword>
<dbReference type="Gene3D" id="3.40.50.1010">
    <property type="entry name" value="5'-nuclease"/>
    <property type="match status" value="1"/>
</dbReference>
<name>A0A916WDL4_9BURK</name>
<evidence type="ECO:0000313" key="2">
    <source>
        <dbReference type="EMBL" id="GGA89167.1"/>
    </source>
</evidence>
<reference evidence="2" key="2">
    <citation type="submission" date="2020-09" db="EMBL/GenBank/DDBJ databases">
        <authorList>
            <person name="Sun Q."/>
            <person name="Zhou Y."/>
        </authorList>
    </citation>
    <scope>NUCLEOTIDE SEQUENCE</scope>
    <source>
        <strain evidence="2">CGMCC 1.15322</strain>
    </source>
</reference>
<feature type="domain" description="PIN" evidence="1">
    <location>
        <begin position="3"/>
        <end position="125"/>
    </location>
</feature>
<evidence type="ECO:0000259" key="1">
    <source>
        <dbReference type="Pfam" id="PF01850"/>
    </source>
</evidence>
<sequence>MRILFDTSALYKRYNIEAGRDQVLAAGDRATEVMVAAHCKSEIASALNRNRHDGLLNADDYGRIMRDVQGDFADFTLVALDAQVEAHSISAMEMSRLRAMDALHIGTAQAARVDLFVTADRRQALAAQAVGLKTELITA</sequence>
<dbReference type="Proteomes" id="UP000620596">
    <property type="component" value="Unassembled WGS sequence"/>
</dbReference>
<comment type="caution">
    <text evidence="2">The sequence shown here is derived from an EMBL/GenBank/DDBJ whole genome shotgun (WGS) entry which is preliminary data.</text>
</comment>